<evidence type="ECO:0000256" key="1">
    <source>
        <dbReference type="SAM" id="MobiDB-lite"/>
    </source>
</evidence>
<evidence type="ECO:0000313" key="2">
    <source>
        <dbReference type="EMBL" id="MBB6000966.1"/>
    </source>
</evidence>
<dbReference type="Proteomes" id="UP000578077">
    <property type="component" value="Unassembled WGS sequence"/>
</dbReference>
<comment type="caution">
    <text evidence="2">The sequence shown here is derived from an EMBL/GenBank/DDBJ whole genome shotgun (WGS) entry which is preliminary data.</text>
</comment>
<keyword evidence="3" id="KW-1185">Reference proteome</keyword>
<name>A0A841ED97_9ACTN</name>
<protein>
    <submittedName>
        <fullName evidence="2">Uncharacterized protein</fullName>
    </submittedName>
</protein>
<proteinExistence type="predicted"/>
<gene>
    <name evidence="2" type="ORF">HNR25_004795</name>
</gene>
<dbReference type="EMBL" id="JACHLY010000002">
    <property type="protein sequence ID" value="MBB6000966.1"/>
    <property type="molecule type" value="Genomic_DNA"/>
</dbReference>
<dbReference type="AlphaFoldDB" id="A0A841ED97"/>
<organism evidence="2 3">
    <name type="scientific">Streptomonospora salina</name>
    <dbReference type="NCBI Taxonomy" id="104205"/>
    <lineage>
        <taxon>Bacteria</taxon>
        <taxon>Bacillati</taxon>
        <taxon>Actinomycetota</taxon>
        <taxon>Actinomycetes</taxon>
        <taxon>Streptosporangiales</taxon>
        <taxon>Nocardiopsidaceae</taxon>
        <taxon>Streptomonospora</taxon>
    </lineage>
</organism>
<feature type="region of interest" description="Disordered" evidence="1">
    <location>
        <begin position="72"/>
        <end position="109"/>
    </location>
</feature>
<accession>A0A841ED97</accession>
<sequence>MRTEHDAARTADGCRAHRELVVRPTAAPRIEHYPISESPAGVALLSTVELTADNFNEVISANDFVIIGSGPNGAAHDTGSAPSSNRSRTSTRTRWPEPERRWASAPRHCTSRSSSRVWSRLRRWPWPCGVRGPGGVADTRMGGRPGGQRDRIPLAATGPQGTHALLGSLVDPSVTPGPVYPLTMPWPHSGVIGGPPLGATLMTGRSVAEAGALIWRGVGPAGVGTSASRVSSLSSAVCPSSAAARSSSLSGMDASMRWRFSFASRNCPFDESFGV</sequence>
<reference evidence="2 3" key="1">
    <citation type="submission" date="2020-08" db="EMBL/GenBank/DDBJ databases">
        <title>Sequencing the genomes of 1000 actinobacteria strains.</title>
        <authorList>
            <person name="Klenk H.-P."/>
        </authorList>
    </citation>
    <scope>NUCLEOTIDE SEQUENCE [LARGE SCALE GENOMIC DNA]</scope>
    <source>
        <strain evidence="2 3">DSM 44593</strain>
    </source>
</reference>
<evidence type="ECO:0000313" key="3">
    <source>
        <dbReference type="Proteomes" id="UP000578077"/>
    </source>
</evidence>